<accession>A0A1G6GFE3</accession>
<dbReference type="Pfam" id="PF11316">
    <property type="entry name" value="Rhamno_transf"/>
    <property type="match status" value="1"/>
</dbReference>
<proteinExistence type="predicted"/>
<protein>
    <submittedName>
        <fullName evidence="1">Putative rhamnosyl transferase</fullName>
    </submittedName>
</protein>
<sequence>MPAFDHFLLTRFSAVLSPGAPPPAEEWLDYRLGFFYDVTYPSVRAQRGADATWLVIFDDRCSPEFRATVEDLAADGTFVPLWTHEPWRRDSFAAAVAERSTAPYVITTRIDSDDGIAADFLAAVQARFAEQELLFVNFTRGLQVDRGGAVYLFDNLSSPFLSLVERRREGEPPMTVYAPKHARARTHGPLLEVVAPPMWLQVVHDTNLSNIVTGTRTDPAVLRERFSITLPYRAAIGRWRLRAEELRHLVRLAGLWWRHPGELTRFVEVKYWRLRGTHVRPQGDARTLTDRLATLLARFHLPTHRPR</sequence>
<evidence type="ECO:0000313" key="2">
    <source>
        <dbReference type="Proteomes" id="UP000199086"/>
    </source>
</evidence>
<dbReference type="Proteomes" id="UP000199086">
    <property type="component" value="Unassembled WGS sequence"/>
</dbReference>
<gene>
    <name evidence="1" type="ORF">GA0111570_101157</name>
</gene>
<keyword evidence="2" id="KW-1185">Reference proteome</keyword>
<name>A0A1G6GFE3_9ACTN</name>
<dbReference type="RefSeq" id="WP_092605396.1">
    <property type="nucleotide sequence ID" value="NZ_FMYF01000001.1"/>
</dbReference>
<organism evidence="1 2">
    <name type="scientific">Raineyella antarctica</name>
    <dbReference type="NCBI Taxonomy" id="1577474"/>
    <lineage>
        <taxon>Bacteria</taxon>
        <taxon>Bacillati</taxon>
        <taxon>Actinomycetota</taxon>
        <taxon>Actinomycetes</taxon>
        <taxon>Propionibacteriales</taxon>
        <taxon>Propionibacteriaceae</taxon>
        <taxon>Raineyella</taxon>
    </lineage>
</organism>
<reference evidence="1 2" key="1">
    <citation type="submission" date="2016-06" db="EMBL/GenBank/DDBJ databases">
        <authorList>
            <person name="Olsen C.W."/>
            <person name="Carey S."/>
            <person name="Hinshaw L."/>
            <person name="Karasin A.I."/>
        </authorList>
    </citation>
    <scope>NUCLEOTIDE SEQUENCE [LARGE SCALE GENOMIC DNA]</scope>
    <source>
        <strain evidence="1 2">LZ-22</strain>
    </source>
</reference>
<dbReference type="OrthoDB" id="9771846at2"/>
<dbReference type="AlphaFoldDB" id="A0A1G6GFE3"/>
<dbReference type="InterPro" id="IPR021466">
    <property type="entry name" value="Put_rhamnosyl_transferase"/>
</dbReference>
<keyword evidence="1" id="KW-0808">Transferase</keyword>
<dbReference type="GO" id="GO:0016740">
    <property type="term" value="F:transferase activity"/>
    <property type="evidence" value="ECO:0007669"/>
    <property type="project" value="UniProtKB-KW"/>
</dbReference>
<evidence type="ECO:0000313" key="1">
    <source>
        <dbReference type="EMBL" id="SDB79886.1"/>
    </source>
</evidence>
<dbReference type="CDD" id="cd00761">
    <property type="entry name" value="Glyco_tranf_GTA_type"/>
    <property type="match status" value="1"/>
</dbReference>
<dbReference type="STRING" id="1577474.GA0111570_101157"/>
<dbReference type="EMBL" id="FMYF01000001">
    <property type="protein sequence ID" value="SDB79886.1"/>
    <property type="molecule type" value="Genomic_DNA"/>
</dbReference>